<accession>A0ABD1Z3Q7</accession>
<sequence>MDARKMPQILAHITHPASCTIQETLWVPCSAKFVLLGSTSRNNGALQVYELENTEIKKVKDTVKTDSFKCGTFGASSLDNRHLATGDYKGKLCTWDLEDLSFPVYQTKAHDSIVNAIDGIGGLGVGYGAPEIVTGGRDGRVLVWDPRQKDVPAASFEPSSTGGSRDCWAVGFGNSYNDDERCVLAGYDNGDLKMFDLRLNRLRWETTLPNGICGVEYDRKDIKANKCVAVTLESKMHIFDLRTQHPDKGFAMLTEKLKHGTTVWGVKHLPQNREIFVTLGGDGSLSLYKYSYPSQRWIKDSQDLKEGITGTVELLSNKSFATQPISCFNWNTDKQGLAVCGSFDQNFRVMVVTKLDKF</sequence>
<dbReference type="PANTHER" id="PTHR10971">
    <property type="entry name" value="MRNA EXPORT FACTOR AND BUB3"/>
    <property type="match status" value="1"/>
</dbReference>
<organism evidence="3 4">
    <name type="scientific">Riccia fluitans</name>
    <dbReference type="NCBI Taxonomy" id="41844"/>
    <lineage>
        <taxon>Eukaryota</taxon>
        <taxon>Viridiplantae</taxon>
        <taxon>Streptophyta</taxon>
        <taxon>Embryophyta</taxon>
        <taxon>Marchantiophyta</taxon>
        <taxon>Marchantiopsida</taxon>
        <taxon>Marchantiidae</taxon>
        <taxon>Marchantiales</taxon>
        <taxon>Ricciaceae</taxon>
        <taxon>Riccia</taxon>
    </lineage>
</organism>
<dbReference type="SMART" id="SM00320">
    <property type="entry name" value="WD40"/>
    <property type="match status" value="5"/>
</dbReference>
<keyword evidence="1" id="KW-0853">WD repeat</keyword>
<dbReference type="InterPro" id="IPR036322">
    <property type="entry name" value="WD40_repeat_dom_sf"/>
</dbReference>
<evidence type="ECO:0008006" key="5">
    <source>
        <dbReference type="Google" id="ProtNLM"/>
    </source>
</evidence>
<dbReference type="Pfam" id="PF00400">
    <property type="entry name" value="WD40"/>
    <property type="match status" value="1"/>
</dbReference>
<gene>
    <name evidence="3" type="ORF">R1flu_009927</name>
</gene>
<proteinExistence type="predicted"/>
<dbReference type="Proteomes" id="UP001605036">
    <property type="component" value="Unassembled WGS sequence"/>
</dbReference>
<dbReference type="AlphaFoldDB" id="A0ABD1Z3Q7"/>
<comment type="caution">
    <text evidence="3">The sequence shown here is derived from an EMBL/GenBank/DDBJ whole genome shotgun (WGS) entry which is preliminary data.</text>
</comment>
<dbReference type="SUPFAM" id="SSF50978">
    <property type="entry name" value="WD40 repeat-like"/>
    <property type="match status" value="1"/>
</dbReference>
<evidence type="ECO:0000256" key="1">
    <source>
        <dbReference type="ARBA" id="ARBA00022574"/>
    </source>
</evidence>
<keyword evidence="4" id="KW-1185">Reference proteome</keyword>
<dbReference type="Gene3D" id="2.130.10.10">
    <property type="entry name" value="YVTN repeat-like/Quinoprotein amine dehydrogenase"/>
    <property type="match status" value="1"/>
</dbReference>
<dbReference type="InterPro" id="IPR001680">
    <property type="entry name" value="WD40_rpt"/>
</dbReference>
<name>A0ABD1Z3Q7_9MARC</name>
<dbReference type="InterPro" id="IPR015943">
    <property type="entry name" value="WD40/YVTN_repeat-like_dom_sf"/>
</dbReference>
<dbReference type="EMBL" id="JBHFFA010000002">
    <property type="protein sequence ID" value="KAL2642340.1"/>
    <property type="molecule type" value="Genomic_DNA"/>
</dbReference>
<evidence type="ECO:0000313" key="4">
    <source>
        <dbReference type="Proteomes" id="UP001605036"/>
    </source>
</evidence>
<evidence type="ECO:0000256" key="2">
    <source>
        <dbReference type="ARBA" id="ARBA00022737"/>
    </source>
</evidence>
<keyword evidence="2" id="KW-0677">Repeat</keyword>
<reference evidence="3 4" key="1">
    <citation type="submission" date="2024-09" db="EMBL/GenBank/DDBJ databases">
        <title>Chromosome-scale assembly of Riccia fluitans.</title>
        <authorList>
            <person name="Paukszto L."/>
            <person name="Sawicki J."/>
            <person name="Karawczyk K."/>
            <person name="Piernik-Szablinska J."/>
            <person name="Szczecinska M."/>
            <person name="Mazdziarz M."/>
        </authorList>
    </citation>
    <scope>NUCLEOTIDE SEQUENCE [LARGE SCALE GENOMIC DNA]</scope>
    <source>
        <strain evidence="3">Rf_01</strain>
        <tissue evidence="3">Aerial parts of the thallus</tissue>
    </source>
</reference>
<evidence type="ECO:0000313" key="3">
    <source>
        <dbReference type="EMBL" id="KAL2642340.1"/>
    </source>
</evidence>
<protein>
    <recommendedName>
        <fullName evidence="5">WD repeat-containing protein 92</fullName>
    </recommendedName>
</protein>